<dbReference type="InterPro" id="IPR005720">
    <property type="entry name" value="Dihydroorotate_DH_cat"/>
</dbReference>
<keyword evidence="12" id="KW-0472">Membrane</keyword>
<keyword evidence="9" id="KW-0288">FMN</keyword>
<sequence length="404" mass="44294">MSFVVGVRNRILRLAYVGVIKHVIFLWEPEDAHSKLKAVGKFLGSSGLTRALTSVLFNYQHSSLNTTVDGVDYPNPLGLSAGFDKDGELTSIYPELGFGLAELGSFTGDITAGNPGRRLFRMKKSKSILVWYGLNNMGAEKIAARLKYTKFRIPIGISAAKSNITEDFSLQDSIDDYMKTYTTFADIGHYTTINISCPNTRDGEPFTDQKNLQALFDAVRENYVPNKPVYVKLAADLSREEVEATLDVVMANRDVINGVVLTNLAKPSGEGKHEIKGDLAYHKGAMSGLPVQRIATTMIRDVYRYTNGEITIIGVGGIFTAKDAYEKICSGANILHMITGMIFDGPQTMGEINRGLVKLMKKDGFNSIEEAVGSRNPLPIEPMYKAKQKENGKTVSLPAKTAAE</sequence>
<dbReference type="NCBIfam" id="TIGR01036">
    <property type="entry name" value="pyrD_sub2"/>
    <property type="match status" value="1"/>
</dbReference>
<dbReference type="InterPro" id="IPR001295">
    <property type="entry name" value="Dihydroorotate_DH_CS"/>
</dbReference>
<evidence type="ECO:0000256" key="6">
    <source>
        <dbReference type="ARBA" id="ARBA00012791"/>
    </source>
</evidence>
<comment type="subcellular location">
    <subcellularLocation>
        <location evidence="3">Membrane</location>
    </subcellularLocation>
</comment>
<comment type="similarity">
    <text evidence="5">Belongs to the dihydroorotate dehydrogenase family. Type 2 subfamily.</text>
</comment>
<keyword evidence="17" id="KW-1185">Reference proteome</keyword>
<name>A0A844AXJ4_9RHOB</name>
<dbReference type="UniPathway" id="UPA00070">
    <property type="reaction ID" value="UER00946"/>
</dbReference>
<dbReference type="GO" id="GO:0005737">
    <property type="term" value="C:cytoplasm"/>
    <property type="evidence" value="ECO:0007669"/>
    <property type="project" value="InterPro"/>
</dbReference>
<protein>
    <recommendedName>
        <fullName evidence="7 14">Dihydroorotate dehydrogenase (quinone)</fullName>
        <ecNumber evidence="6 14">1.3.5.2</ecNumber>
    </recommendedName>
</protein>
<evidence type="ECO:0000256" key="10">
    <source>
        <dbReference type="ARBA" id="ARBA00022975"/>
    </source>
</evidence>
<comment type="pathway">
    <text evidence="4">Pyrimidine metabolism; UMP biosynthesis via de novo pathway; orotate from (S)-dihydroorotate (quinone route): step 1/1.</text>
</comment>
<evidence type="ECO:0000256" key="2">
    <source>
        <dbReference type="ARBA" id="ARBA00003125"/>
    </source>
</evidence>
<dbReference type="GO" id="GO:0006207">
    <property type="term" value="P:'de novo' pyrimidine nucleobase biosynthetic process"/>
    <property type="evidence" value="ECO:0007669"/>
    <property type="project" value="UniProtKB-UniRule"/>
</dbReference>
<dbReference type="InterPro" id="IPR005719">
    <property type="entry name" value="Dihydroorotate_DH_2"/>
</dbReference>
<evidence type="ECO:0000256" key="7">
    <source>
        <dbReference type="ARBA" id="ARBA00018366"/>
    </source>
</evidence>
<dbReference type="InterPro" id="IPR013785">
    <property type="entry name" value="Aldolase_TIM"/>
</dbReference>
<evidence type="ECO:0000256" key="11">
    <source>
        <dbReference type="ARBA" id="ARBA00023002"/>
    </source>
</evidence>
<dbReference type="GO" id="GO:0044205">
    <property type="term" value="P:'de novo' UMP biosynthetic process"/>
    <property type="evidence" value="ECO:0007669"/>
    <property type="project" value="UniProtKB-UniPathway"/>
</dbReference>
<comment type="function">
    <text evidence="2">Catalyzes the conversion of dihydroorotate to orotate with quinone as electron acceptor.</text>
</comment>
<dbReference type="SUPFAM" id="SSF51395">
    <property type="entry name" value="FMN-linked oxidoreductases"/>
    <property type="match status" value="1"/>
</dbReference>
<comment type="cofactor">
    <cofactor evidence="1">
        <name>FMN</name>
        <dbReference type="ChEBI" id="CHEBI:58210"/>
    </cofactor>
</comment>
<dbReference type="PROSITE" id="PS00912">
    <property type="entry name" value="DHODEHASE_2"/>
    <property type="match status" value="1"/>
</dbReference>
<gene>
    <name evidence="16" type="ORF">GG681_08495</name>
</gene>
<evidence type="ECO:0000256" key="4">
    <source>
        <dbReference type="ARBA" id="ARBA00005161"/>
    </source>
</evidence>
<dbReference type="PANTHER" id="PTHR48109">
    <property type="entry name" value="DIHYDROOROTATE DEHYDROGENASE (QUINONE), MITOCHONDRIAL-RELATED"/>
    <property type="match status" value="1"/>
</dbReference>
<proteinExistence type="inferred from homology"/>
<dbReference type="CDD" id="cd04738">
    <property type="entry name" value="DHOD_2_like"/>
    <property type="match status" value="1"/>
</dbReference>
<dbReference type="Gene3D" id="3.20.20.70">
    <property type="entry name" value="Aldolase class I"/>
    <property type="match status" value="1"/>
</dbReference>
<evidence type="ECO:0000256" key="1">
    <source>
        <dbReference type="ARBA" id="ARBA00001917"/>
    </source>
</evidence>
<comment type="catalytic activity">
    <reaction evidence="13">
        <text>(S)-dihydroorotate + a quinone = orotate + a quinol</text>
        <dbReference type="Rhea" id="RHEA:30187"/>
        <dbReference type="ChEBI" id="CHEBI:24646"/>
        <dbReference type="ChEBI" id="CHEBI:30839"/>
        <dbReference type="ChEBI" id="CHEBI:30864"/>
        <dbReference type="ChEBI" id="CHEBI:132124"/>
        <dbReference type="EC" id="1.3.5.2"/>
    </reaction>
</comment>
<keyword evidence="8" id="KW-0285">Flavoprotein</keyword>
<feature type="domain" description="Dihydroorotate dehydrogenase catalytic" evidence="15">
    <location>
        <begin position="64"/>
        <end position="360"/>
    </location>
</feature>
<dbReference type="GO" id="GO:0106430">
    <property type="term" value="F:dihydroorotate dehydrogenase (quinone) activity"/>
    <property type="evidence" value="ECO:0007669"/>
    <property type="project" value="UniProtKB-EC"/>
</dbReference>
<evidence type="ECO:0000256" key="14">
    <source>
        <dbReference type="NCBIfam" id="TIGR01036"/>
    </source>
</evidence>
<evidence type="ECO:0000256" key="3">
    <source>
        <dbReference type="ARBA" id="ARBA00004370"/>
    </source>
</evidence>
<organism evidence="16 17">
    <name type="scientific">Tritonibacter aquimaris</name>
    <dbReference type="NCBI Taxonomy" id="2663379"/>
    <lineage>
        <taxon>Bacteria</taxon>
        <taxon>Pseudomonadati</taxon>
        <taxon>Pseudomonadota</taxon>
        <taxon>Alphaproteobacteria</taxon>
        <taxon>Rhodobacterales</taxon>
        <taxon>Paracoccaceae</taxon>
        <taxon>Tritonibacter</taxon>
    </lineage>
</organism>
<evidence type="ECO:0000256" key="9">
    <source>
        <dbReference type="ARBA" id="ARBA00022643"/>
    </source>
</evidence>
<dbReference type="Pfam" id="PF01180">
    <property type="entry name" value="DHO_dh"/>
    <property type="match status" value="1"/>
</dbReference>
<keyword evidence="10" id="KW-0665">Pyrimidine biosynthesis</keyword>
<dbReference type="GO" id="GO:0016020">
    <property type="term" value="C:membrane"/>
    <property type="evidence" value="ECO:0007669"/>
    <property type="project" value="UniProtKB-SubCell"/>
</dbReference>
<keyword evidence="11 16" id="KW-0560">Oxidoreductase</keyword>
<evidence type="ECO:0000256" key="12">
    <source>
        <dbReference type="ARBA" id="ARBA00023136"/>
    </source>
</evidence>
<dbReference type="InterPro" id="IPR050074">
    <property type="entry name" value="DHO_dehydrogenase"/>
</dbReference>
<accession>A0A844AXJ4</accession>
<evidence type="ECO:0000256" key="8">
    <source>
        <dbReference type="ARBA" id="ARBA00022630"/>
    </source>
</evidence>
<evidence type="ECO:0000256" key="13">
    <source>
        <dbReference type="ARBA" id="ARBA00048639"/>
    </source>
</evidence>
<evidence type="ECO:0000256" key="5">
    <source>
        <dbReference type="ARBA" id="ARBA00005359"/>
    </source>
</evidence>
<evidence type="ECO:0000313" key="17">
    <source>
        <dbReference type="Proteomes" id="UP000436694"/>
    </source>
</evidence>
<dbReference type="AlphaFoldDB" id="A0A844AXJ4"/>
<dbReference type="EMBL" id="WIXK01000004">
    <property type="protein sequence ID" value="MQY42681.1"/>
    <property type="molecule type" value="Genomic_DNA"/>
</dbReference>
<comment type="caution">
    <text evidence="16">The sequence shown here is derived from an EMBL/GenBank/DDBJ whole genome shotgun (WGS) entry which is preliminary data.</text>
</comment>
<dbReference type="Proteomes" id="UP000436694">
    <property type="component" value="Unassembled WGS sequence"/>
</dbReference>
<reference evidence="16 17" key="1">
    <citation type="submission" date="2019-10" db="EMBL/GenBank/DDBJ databases">
        <title>Epibacterium sp. nov., isolated from seawater.</title>
        <authorList>
            <person name="Zhang X."/>
            <person name="Li N."/>
        </authorList>
    </citation>
    <scope>NUCLEOTIDE SEQUENCE [LARGE SCALE GENOMIC DNA]</scope>
    <source>
        <strain evidence="16 17">SM1969</strain>
    </source>
</reference>
<dbReference type="PANTHER" id="PTHR48109:SF4">
    <property type="entry name" value="DIHYDROOROTATE DEHYDROGENASE (QUINONE), MITOCHONDRIAL"/>
    <property type="match status" value="1"/>
</dbReference>
<dbReference type="EC" id="1.3.5.2" evidence="6 14"/>
<evidence type="ECO:0000259" key="15">
    <source>
        <dbReference type="Pfam" id="PF01180"/>
    </source>
</evidence>
<evidence type="ECO:0000313" key="16">
    <source>
        <dbReference type="EMBL" id="MQY42681.1"/>
    </source>
</evidence>
<dbReference type="NCBIfam" id="NF003652">
    <property type="entry name" value="PRK05286.2-5"/>
    <property type="match status" value="1"/>
</dbReference>